<sequence length="87" mass="9916">MFSGGTRRAKGGMIYLMGRHPWARTNMAPSTLARPRRCANWQCSLPIQGFHFNLKLGQQLVIRSHSRANLVSNISYLYFTSFRPSAE</sequence>
<dbReference type="Proteomes" id="UP000235388">
    <property type="component" value="Unassembled WGS sequence"/>
</dbReference>
<organism evidence="1 2">
    <name type="scientific">Puccinia coronata f. sp. avenae</name>
    <dbReference type="NCBI Taxonomy" id="200324"/>
    <lineage>
        <taxon>Eukaryota</taxon>
        <taxon>Fungi</taxon>
        <taxon>Dikarya</taxon>
        <taxon>Basidiomycota</taxon>
        <taxon>Pucciniomycotina</taxon>
        <taxon>Pucciniomycetes</taxon>
        <taxon>Pucciniales</taxon>
        <taxon>Pucciniaceae</taxon>
        <taxon>Puccinia</taxon>
    </lineage>
</organism>
<accession>A0A2N5UY86</accession>
<comment type="caution">
    <text evidence="1">The sequence shown here is derived from an EMBL/GenBank/DDBJ whole genome shotgun (WGS) entry which is preliminary data.</text>
</comment>
<proteinExistence type="predicted"/>
<dbReference type="AlphaFoldDB" id="A0A2N5UY86"/>
<keyword evidence="2" id="KW-1185">Reference proteome</keyword>
<protein>
    <submittedName>
        <fullName evidence="1">Uncharacterized protein</fullName>
    </submittedName>
</protein>
<evidence type="ECO:0000313" key="2">
    <source>
        <dbReference type="Proteomes" id="UP000235388"/>
    </source>
</evidence>
<evidence type="ECO:0000313" key="1">
    <source>
        <dbReference type="EMBL" id="PLW42718.1"/>
    </source>
</evidence>
<gene>
    <name evidence="1" type="ORF">PCANC_07898</name>
</gene>
<name>A0A2N5UY86_9BASI</name>
<reference evidence="1 2" key="1">
    <citation type="submission" date="2017-11" db="EMBL/GenBank/DDBJ databases">
        <title>De novo assembly and phasing of dikaryotic genomes from two isolates of Puccinia coronata f. sp. avenae, the causal agent of oat crown rust.</title>
        <authorList>
            <person name="Miller M.E."/>
            <person name="Zhang Y."/>
            <person name="Omidvar V."/>
            <person name="Sperschneider J."/>
            <person name="Schwessinger B."/>
            <person name="Raley C."/>
            <person name="Palmer J.M."/>
            <person name="Garnica D."/>
            <person name="Upadhyaya N."/>
            <person name="Rathjen J."/>
            <person name="Taylor J.M."/>
            <person name="Park R.F."/>
            <person name="Dodds P.N."/>
            <person name="Hirsch C.D."/>
            <person name="Kianian S.F."/>
            <person name="Figueroa M."/>
        </authorList>
    </citation>
    <scope>NUCLEOTIDE SEQUENCE [LARGE SCALE GENOMIC DNA]</scope>
    <source>
        <strain evidence="1">12NC29</strain>
    </source>
</reference>
<dbReference type="EMBL" id="PGCJ01000155">
    <property type="protein sequence ID" value="PLW42718.1"/>
    <property type="molecule type" value="Genomic_DNA"/>
</dbReference>